<evidence type="ECO:0000256" key="1">
    <source>
        <dbReference type="ARBA" id="ARBA00001933"/>
    </source>
</evidence>
<proteinExistence type="predicted"/>
<evidence type="ECO:0000259" key="4">
    <source>
        <dbReference type="Pfam" id="PF00291"/>
    </source>
</evidence>
<sequence length="332" mass="34854">MTDARLTLADVFAARRRLDGRIARTALVPSPSLAERVGVPVHLKLEQRQITGSFKLRGATNALLALSEDARARGVVAASTGNHGRALAHAARKAGVRCVVCMSRLVPGNKVEGIRRLGAEIRIVGRSQDDAQKEVDRLVAEESLTMLPPFDHPDIIAGQGTLGLELVEDCPELETVLVPLSGGGLIAGVALAVKTAKPDARVVGISMARGAAMHASLMAGRPVAVEELPTLADSLGGGIGLGNRWTFRMVRELVDEIVLLDEAEIAAAVRHAYWQEQEVVEGAAAVGIGALLAGKVRPHGPAVAVLSGRNIDMSLHQRLIAGEDVQLDATAG</sequence>
<dbReference type="Pfam" id="PF00291">
    <property type="entry name" value="PALP"/>
    <property type="match status" value="1"/>
</dbReference>
<reference evidence="5 6" key="1">
    <citation type="submission" date="2024-01" db="EMBL/GenBank/DDBJ databases">
        <title>Multi-omics insights into the function and evolution of sodium benzoate biodegradation pathways in Benzoatithermus flavus gen. nov., sp. nov. from hot spring.</title>
        <authorList>
            <person name="Hu C.-J."/>
            <person name="Li W.-J."/>
        </authorList>
    </citation>
    <scope>NUCLEOTIDE SEQUENCE [LARGE SCALE GENOMIC DNA]</scope>
    <source>
        <strain evidence="5 6">SYSU G07066</strain>
    </source>
</reference>
<dbReference type="SUPFAM" id="SSF53686">
    <property type="entry name" value="Tryptophan synthase beta subunit-like PLP-dependent enzymes"/>
    <property type="match status" value="1"/>
</dbReference>
<dbReference type="PANTHER" id="PTHR48078:SF6">
    <property type="entry name" value="L-THREONINE DEHYDRATASE CATABOLIC TDCB"/>
    <property type="match status" value="1"/>
</dbReference>
<dbReference type="RefSeq" id="WP_418160445.1">
    <property type="nucleotide sequence ID" value="NZ_JBBLZC010000016.1"/>
</dbReference>
<name>A0ABU8XU85_9PROT</name>
<dbReference type="EC" id="4.3.1.19" evidence="5"/>
<keyword evidence="3 5" id="KW-0456">Lyase</keyword>
<evidence type="ECO:0000313" key="6">
    <source>
        <dbReference type="Proteomes" id="UP001375743"/>
    </source>
</evidence>
<organism evidence="5 6">
    <name type="scientific">Benzoatithermus flavus</name>
    <dbReference type="NCBI Taxonomy" id="3108223"/>
    <lineage>
        <taxon>Bacteria</taxon>
        <taxon>Pseudomonadati</taxon>
        <taxon>Pseudomonadota</taxon>
        <taxon>Alphaproteobacteria</taxon>
        <taxon>Geminicoccales</taxon>
        <taxon>Geminicoccaceae</taxon>
        <taxon>Benzoatithermus</taxon>
    </lineage>
</organism>
<comment type="caution">
    <text evidence="5">The sequence shown here is derived from an EMBL/GenBank/DDBJ whole genome shotgun (WGS) entry which is preliminary data.</text>
</comment>
<dbReference type="EMBL" id="JBBLZC010000016">
    <property type="protein sequence ID" value="MEK0084596.1"/>
    <property type="molecule type" value="Genomic_DNA"/>
</dbReference>
<dbReference type="CDD" id="cd01562">
    <property type="entry name" value="Thr-dehyd"/>
    <property type="match status" value="1"/>
</dbReference>
<dbReference type="NCBIfam" id="NF005680">
    <property type="entry name" value="PRK07476.1"/>
    <property type="match status" value="1"/>
</dbReference>
<dbReference type="InterPro" id="IPR014333">
    <property type="entry name" value="Ectoine_EutB"/>
</dbReference>
<dbReference type="InterPro" id="IPR001926">
    <property type="entry name" value="TrpB-like_PALP"/>
</dbReference>
<dbReference type="InterPro" id="IPR000634">
    <property type="entry name" value="Ser/Thr_deHydtase_PyrdxlP-BS"/>
</dbReference>
<keyword evidence="6" id="KW-1185">Reference proteome</keyword>
<protein>
    <submittedName>
        <fullName evidence="5">Hydroxyectoine utilization dehydratase EutB</fullName>
        <ecNumber evidence="5">4.3.1.19</ecNumber>
    </submittedName>
</protein>
<comment type="cofactor">
    <cofactor evidence="1">
        <name>pyridoxal 5'-phosphate</name>
        <dbReference type="ChEBI" id="CHEBI:597326"/>
    </cofactor>
</comment>
<feature type="domain" description="Tryptophan synthase beta chain-like PALP" evidence="4">
    <location>
        <begin position="21"/>
        <end position="308"/>
    </location>
</feature>
<keyword evidence="2" id="KW-0663">Pyridoxal phosphate</keyword>
<dbReference type="NCBIfam" id="TIGR02991">
    <property type="entry name" value="ectoine_eutB"/>
    <property type="match status" value="1"/>
</dbReference>
<dbReference type="InterPro" id="IPR050147">
    <property type="entry name" value="Ser/Thr_Dehydratase"/>
</dbReference>
<dbReference type="InterPro" id="IPR036052">
    <property type="entry name" value="TrpB-like_PALP_sf"/>
</dbReference>
<dbReference type="GO" id="GO:0004794">
    <property type="term" value="F:threonine deaminase activity"/>
    <property type="evidence" value="ECO:0007669"/>
    <property type="project" value="UniProtKB-EC"/>
</dbReference>
<accession>A0ABU8XU85</accession>
<dbReference type="Proteomes" id="UP001375743">
    <property type="component" value="Unassembled WGS sequence"/>
</dbReference>
<evidence type="ECO:0000256" key="3">
    <source>
        <dbReference type="ARBA" id="ARBA00023239"/>
    </source>
</evidence>
<dbReference type="PANTHER" id="PTHR48078">
    <property type="entry name" value="THREONINE DEHYDRATASE, MITOCHONDRIAL-RELATED"/>
    <property type="match status" value="1"/>
</dbReference>
<evidence type="ECO:0000313" key="5">
    <source>
        <dbReference type="EMBL" id="MEK0084596.1"/>
    </source>
</evidence>
<evidence type="ECO:0000256" key="2">
    <source>
        <dbReference type="ARBA" id="ARBA00022898"/>
    </source>
</evidence>
<dbReference type="Gene3D" id="3.40.50.1100">
    <property type="match status" value="2"/>
</dbReference>
<gene>
    <name evidence="5" type="primary">eutB</name>
    <name evidence="5" type="ORF">U1T56_15685</name>
</gene>
<dbReference type="PROSITE" id="PS00165">
    <property type="entry name" value="DEHYDRATASE_SER_THR"/>
    <property type="match status" value="1"/>
</dbReference>